<dbReference type="SMART" id="SM00028">
    <property type="entry name" value="TPR"/>
    <property type="match status" value="6"/>
</dbReference>
<dbReference type="GO" id="GO:0097363">
    <property type="term" value="F:protein O-acetylglucosaminyltransferase activity"/>
    <property type="evidence" value="ECO:0007669"/>
    <property type="project" value="TreeGrafter"/>
</dbReference>
<accession>A0A972FRH7</accession>
<protein>
    <submittedName>
        <fullName evidence="5">Tetratricopeptide repeat protein</fullName>
    </submittedName>
</protein>
<dbReference type="PANTHER" id="PTHR44366">
    <property type="entry name" value="UDP-N-ACETYLGLUCOSAMINE--PEPTIDE N-ACETYLGLUCOSAMINYLTRANSFERASE 110 KDA SUBUNIT"/>
    <property type="match status" value="1"/>
</dbReference>
<keyword evidence="2 3" id="KW-0802">TPR repeat</keyword>
<gene>
    <name evidence="5" type="ORF">HC757_06575</name>
</gene>
<dbReference type="SUPFAM" id="SSF48452">
    <property type="entry name" value="TPR-like"/>
    <property type="match status" value="1"/>
</dbReference>
<dbReference type="PROSITE" id="PS50005">
    <property type="entry name" value="TPR"/>
    <property type="match status" value="3"/>
</dbReference>
<evidence type="ECO:0000256" key="3">
    <source>
        <dbReference type="PROSITE-ProRule" id="PRU00339"/>
    </source>
</evidence>
<name>A0A972FRH7_9GAMM</name>
<dbReference type="InterPro" id="IPR013105">
    <property type="entry name" value="TPR_2"/>
</dbReference>
<dbReference type="Pfam" id="PF07719">
    <property type="entry name" value="TPR_2"/>
    <property type="match status" value="1"/>
</dbReference>
<dbReference type="InterPro" id="IPR037919">
    <property type="entry name" value="OGT"/>
</dbReference>
<evidence type="ECO:0000256" key="1">
    <source>
        <dbReference type="ARBA" id="ARBA00022737"/>
    </source>
</evidence>
<feature type="repeat" description="TPR" evidence="3">
    <location>
        <begin position="85"/>
        <end position="118"/>
    </location>
</feature>
<evidence type="ECO:0000256" key="4">
    <source>
        <dbReference type="SAM" id="MobiDB-lite"/>
    </source>
</evidence>
<keyword evidence="6" id="KW-1185">Reference proteome</keyword>
<dbReference type="PANTHER" id="PTHR44366:SF1">
    <property type="entry name" value="UDP-N-ACETYLGLUCOSAMINE--PEPTIDE N-ACETYLGLUCOSAMINYLTRANSFERASE 110 KDA SUBUNIT"/>
    <property type="match status" value="1"/>
</dbReference>
<feature type="repeat" description="TPR" evidence="3">
    <location>
        <begin position="272"/>
        <end position="305"/>
    </location>
</feature>
<dbReference type="AlphaFoldDB" id="A0A972FRH7"/>
<dbReference type="PROSITE" id="PS50293">
    <property type="entry name" value="TPR_REGION"/>
    <property type="match status" value="1"/>
</dbReference>
<dbReference type="Pfam" id="PF13432">
    <property type="entry name" value="TPR_16"/>
    <property type="match status" value="1"/>
</dbReference>
<comment type="caution">
    <text evidence="5">The sequence shown here is derived from an EMBL/GenBank/DDBJ whole genome shotgun (WGS) entry which is preliminary data.</text>
</comment>
<evidence type="ECO:0000256" key="2">
    <source>
        <dbReference type="ARBA" id="ARBA00022803"/>
    </source>
</evidence>
<keyword evidence="1" id="KW-0677">Repeat</keyword>
<feature type="repeat" description="TPR" evidence="3">
    <location>
        <begin position="208"/>
        <end position="241"/>
    </location>
</feature>
<organism evidence="5 6">
    <name type="scientific">Shewanella salipaludis</name>
    <dbReference type="NCBI Taxonomy" id="2723052"/>
    <lineage>
        <taxon>Bacteria</taxon>
        <taxon>Pseudomonadati</taxon>
        <taxon>Pseudomonadota</taxon>
        <taxon>Gammaproteobacteria</taxon>
        <taxon>Alteromonadales</taxon>
        <taxon>Shewanellaceae</taxon>
        <taxon>Shewanella</taxon>
    </lineage>
</organism>
<dbReference type="EMBL" id="JAAXYH010000003">
    <property type="protein sequence ID" value="NMH64833.1"/>
    <property type="molecule type" value="Genomic_DNA"/>
</dbReference>
<evidence type="ECO:0000313" key="6">
    <source>
        <dbReference type="Proteomes" id="UP000737113"/>
    </source>
</evidence>
<proteinExistence type="predicted"/>
<dbReference type="Proteomes" id="UP000737113">
    <property type="component" value="Unassembled WGS sequence"/>
</dbReference>
<dbReference type="Pfam" id="PF14559">
    <property type="entry name" value="TPR_19"/>
    <property type="match status" value="1"/>
</dbReference>
<dbReference type="InterPro" id="IPR011990">
    <property type="entry name" value="TPR-like_helical_dom_sf"/>
</dbReference>
<dbReference type="InterPro" id="IPR019734">
    <property type="entry name" value="TPR_rpt"/>
</dbReference>
<dbReference type="Gene3D" id="1.25.40.10">
    <property type="entry name" value="Tetratricopeptide repeat domain"/>
    <property type="match status" value="3"/>
</dbReference>
<reference evidence="5" key="1">
    <citation type="submission" date="2020-04" db="EMBL/GenBank/DDBJ databases">
        <title>Description of Shewanella salipaludis sp. nov., isolated from a salt marsh.</title>
        <authorList>
            <person name="Park S."/>
            <person name="Yoon J.-H."/>
        </authorList>
    </citation>
    <scope>NUCLEOTIDE SEQUENCE</scope>
    <source>
        <strain evidence="5">SHSM-M6</strain>
    </source>
</reference>
<evidence type="ECO:0000313" key="5">
    <source>
        <dbReference type="EMBL" id="NMH64833.1"/>
    </source>
</evidence>
<feature type="region of interest" description="Disordered" evidence="4">
    <location>
        <begin position="22"/>
        <end position="49"/>
    </location>
</feature>
<dbReference type="GO" id="GO:0006493">
    <property type="term" value="P:protein O-linked glycosylation"/>
    <property type="evidence" value="ECO:0007669"/>
    <property type="project" value="InterPro"/>
</dbReference>
<sequence length="329" mass="36937">MSFLLLCGVLSIAGCSSTQSEVGAVKPPQRQDLFGGQSVPTASPDAPPRTEQEALDRAAAEERAGHLDKALYSYIQALDFNESNADTLYHIANVQSVRGNAPIAYRAYQEALVLNPEHMLAHAELGVIEMEQRQYHQARLHLEKAVGLDQHRLEALQNSTQLKSHFPLDQDSPLRVYNALAILDDLENQHEAARDYFRLVLDFQPQSAMIATNLGYSYYLTGEFITAEHYLKRAISEDPGFKRARTNLGLIYIRQGWYAKALSTLEQTMSPADALNDLGYFLMLEGQYAQAIELFQKAIDSSPSYFERAQKNLKNALAEQRQEIEQAKN</sequence>